<dbReference type="Proteomes" id="UP000533476">
    <property type="component" value="Unassembled WGS sequence"/>
</dbReference>
<dbReference type="EMBL" id="JABBVZ010000311">
    <property type="protein sequence ID" value="NMP25206.1"/>
    <property type="molecule type" value="Genomic_DNA"/>
</dbReference>
<accession>A0A7Y0L8P7</accession>
<sequence length="110" mass="12150">MRYRLAPRFWVMTTAAIGALIGALMPHEHLVHQPASMVSAHDQTRPVFGVPHATPRPVRPRTRARRAVRPSPNQRWLAQLIQAEAGDQPSTAQVAVGAVVVNRLQVSRPI</sequence>
<proteinExistence type="predicted"/>
<feature type="region of interest" description="Disordered" evidence="1">
    <location>
        <begin position="46"/>
        <end position="71"/>
    </location>
</feature>
<comment type="caution">
    <text evidence="2">The sequence shown here is derived from an EMBL/GenBank/DDBJ whole genome shotgun (WGS) entry which is preliminary data.</text>
</comment>
<evidence type="ECO:0000313" key="3">
    <source>
        <dbReference type="Proteomes" id="UP000533476"/>
    </source>
</evidence>
<reference evidence="2 3" key="1">
    <citation type="submission" date="2020-04" db="EMBL/GenBank/DDBJ databases">
        <authorList>
            <person name="Zhang R."/>
            <person name="Schippers A."/>
        </authorList>
    </citation>
    <scope>NUCLEOTIDE SEQUENCE [LARGE SCALE GENOMIC DNA]</scope>
    <source>
        <strain evidence="2 3">DSM 109850</strain>
    </source>
</reference>
<protein>
    <recommendedName>
        <fullName evidence="4">Cell wall hydrolase SleB domain-containing protein</fullName>
    </recommendedName>
</protein>
<dbReference type="Gene3D" id="1.10.10.2520">
    <property type="entry name" value="Cell wall hydrolase SleB, domain 1"/>
    <property type="match status" value="1"/>
</dbReference>
<name>A0A7Y0L8P7_9FIRM</name>
<evidence type="ECO:0000256" key="1">
    <source>
        <dbReference type="SAM" id="MobiDB-lite"/>
    </source>
</evidence>
<organism evidence="2 3">
    <name type="scientific">Sulfobacillus harzensis</name>
    <dbReference type="NCBI Taxonomy" id="2729629"/>
    <lineage>
        <taxon>Bacteria</taxon>
        <taxon>Bacillati</taxon>
        <taxon>Bacillota</taxon>
        <taxon>Clostridia</taxon>
        <taxon>Eubacteriales</taxon>
        <taxon>Clostridiales Family XVII. Incertae Sedis</taxon>
        <taxon>Sulfobacillus</taxon>
    </lineage>
</organism>
<evidence type="ECO:0008006" key="4">
    <source>
        <dbReference type="Google" id="ProtNLM"/>
    </source>
</evidence>
<dbReference type="InterPro" id="IPR042047">
    <property type="entry name" value="SleB_dom1"/>
</dbReference>
<keyword evidence="3" id="KW-1185">Reference proteome</keyword>
<dbReference type="AlphaFoldDB" id="A0A7Y0L8P7"/>
<dbReference type="RefSeq" id="WP_169103388.1">
    <property type="nucleotide sequence ID" value="NZ_JABBVZ010000311.1"/>
</dbReference>
<evidence type="ECO:0000313" key="2">
    <source>
        <dbReference type="EMBL" id="NMP25206.1"/>
    </source>
</evidence>
<feature type="compositionally biased region" description="Basic residues" evidence="1">
    <location>
        <begin position="58"/>
        <end position="68"/>
    </location>
</feature>
<gene>
    <name evidence="2" type="ORF">HIJ39_23220</name>
</gene>